<dbReference type="SMART" id="SM00918">
    <property type="entry name" value="Lig_chan-Glu_bd"/>
    <property type="match status" value="1"/>
</dbReference>
<organism evidence="14 15">
    <name type="scientific">Dimorphilus gyrociliatus</name>
    <dbReference type="NCBI Taxonomy" id="2664684"/>
    <lineage>
        <taxon>Eukaryota</taxon>
        <taxon>Metazoa</taxon>
        <taxon>Spiralia</taxon>
        <taxon>Lophotrochozoa</taxon>
        <taxon>Annelida</taxon>
        <taxon>Polychaeta</taxon>
        <taxon>Polychaeta incertae sedis</taxon>
        <taxon>Dinophilidae</taxon>
        <taxon>Dimorphilus</taxon>
    </lineage>
</organism>
<keyword evidence="4 11" id="KW-1133">Transmembrane helix</keyword>
<evidence type="ECO:0000259" key="13">
    <source>
        <dbReference type="SMART" id="SM00918"/>
    </source>
</evidence>
<evidence type="ECO:0000256" key="9">
    <source>
        <dbReference type="ARBA" id="ARBA00023286"/>
    </source>
</evidence>
<feature type="transmembrane region" description="Helical" evidence="11">
    <location>
        <begin position="424"/>
        <end position="446"/>
    </location>
</feature>
<dbReference type="PANTHER" id="PTHR18966">
    <property type="entry name" value="IONOTROPIC GLUTAMATE RECEPTOR"/>
    <property type="match status" value="1"/>
</dbReference>
<reference evidence="14 15" key="1">
    <citation type="submission" date="2020-08" db="EMBL/GenBank/DDBJ databases">
        <authorList>
            <person name="Hejnol A."/>
        </authorList>
    </citation>
    <scope>NUCLEOTIDE SEQUENCE [LARGE SCALE GENOMIC DNA]</scope>
</reference>
<feature type="domain" description="Ionotropic glutamate receptor C-terminal" evidence="12">
    <location>
        <begin position="3"/>
        <end position="388"/>
    </location>
</feature>
<keyword evidence="9" id="KW-1071">Ligand-gated ion channel</keyword>
<dbReference type="InterPro" id="IPR019594">
    <property type="entry name" value="Glu/Gly-bd"/>
</dbReference>
<dbReference type="OrthoDB" id="5984008at2759"/>
<evidence type="ECO:0000313" key="14">
    <source>
        <dbReference type="EMBL" id="CAD5125030.1"/>
    </source>
</evidence>
<keyword evidence="15" id="KW-1185">Reference proteome</keyword>
<dbReference type="Proteomes" id="UP000549394">
    <property type="component" value="Unassembled WGS sequence"/>
</dbReference>
<evidence type="ECO:0000256" key="6">
    <source>
        <dbReference type="ARBA" id="ARBA00023136"/>
    </source>
</evidence>
<evidence type="ECO:0000256" key="1">
    <source>
        <dbReference type="ARBA" id="ARBA00004141"/>
    </source>
</evidence>
<dbReference type="Pfam" id="PF10613">
    <property type="entry name" value="Lig_chan-Glu_bd"/>
    <property type="match status" value="1"/>
</dbReference>
<evidence type="ECO:0000256" key="3">
    <source>
        <dbReference type="ARBA" id="ARBA00022692"/>
    </source>
</evidence>
<dbReference type="EMBL" id="CAJFCJ010000024">
    <property type="protein sequence ID" value="CAD5125030.1"/>
    <property type="molecule type" value="Genomic_DNA"/>
</dbReference>
<evidence type="ECO:0000256" key="2">
    <source>
        <dbReference type="ARBA" id="ARBA00022448"/>
    </source>
</evidence>
<keyword evidence="7" id="KW-0675">Receptor</keyword>
<keyword evidence="6 11" id="KW-0472">Membrane</keyword>
<evidence type="ECO:0000256" key="7">
    <source>
        <dbReference type="ARBA" id="ARBA00023170"/>
    </source>
</evidence>
<dbReference type="InterPro" id="IPR015683">
    <property type="entry name" value="Ionotropic_Glu_rcpt"/>
</dbReference>
<keyword evidence="2" id="KW-0813">Transport</keyword>
<keyword evidence="8" id="KW-0325">Glycoprotein</keyword>
<dbReference type="InterPro" id="IPR001320">
    <property type="entry name" value="Iontro_rcpt_C"/>
</dbReference>
<dbReference type="Gene3D" id="1.10.287.70">
    <property type="match status" value="1"/>
</dbReference>
<dbReference type="AlphaFoldDB" id="A0A7I8WA80"/>
<evidence type="ECO:0000259" key="12">
    <source>
        <dbReference type="SMART" id="SM00079"/>
    </source>
</evidence>
<dbReference type="Pfam" id="PF00060">
    <property type="entry name" value="Lig_chan"/>
    <property type="match status" value="1"/>
</dbReference>
<evidence type="ECO:0000256" key="11">
    <source>
        <dbReference type="SAM" id="Phobius"/>
    </source>
</evidence>
<keyword evidence="10" id="KW-0407">Ion channel</keyword>
<sequence length="471" mass="54338">MHDPPYIMKNDKDSEPTGFIVDIFTRMKEKLNIKIKYQLNEDGGYGRLKNPDADDSKPENWKGMIGRVARGEACMAVPLTISARREKVIDFSIPIHRSGISILARKAYTQDHFENEYSYTFNIFTPFEVSVWFSCAIGFLAVSLLLWGMNRYNPYEWGLRYDLGRATEYQAQSFNFTGSLWFAYTTLQWQGYERSPRSLSSKVLSAFWFMFVTLTIVTYTGALVNNLFWASTAHYKDFTKPEVYDIYHLVGSNKFDYGVIHGGATYNYIKQRSLRLDSTAQLMMAYWQDEKRGAKYLFNSMAQAMHVMENNKTKKFALIIETGTARYQANNAKRCDFAVVPREIHTRDIGIALPQNIDKDTRDKLNKFLLSIKESGELLDLETIWFEGLTHCAIINREQENHVRISMTELNEPKRIDLSIFKGALILISVGLVMSLFVGIGEILYFKYKGRYQSSNQPGGQQLKIDEDQHI</sequence>
<evidence type="ECO:0000256" key="4">
    <source>
        <dbReference type="ARBA" id="ARBA00022989"/>
    </source>
</evidence>
<gene>
    <name evidence="14" type="ORF">DGYR_LOCUS12481</name>
</gene>
<proteinExistence type="predicted"/>
<feature type="transmembrane region" description="Helical" evidence="11">
    <location>
        <begin position="207"/>
        <end position="229"/>
    </location>
</feature>
<evidence type="ECO:0000256" key="10">
    <source>
        <dbReference type="ARBA" id="ARBA00023303"/>
    </source>
</evidence>
<dbReference type="SUPFAM" id="SSF53850">
    <property type="entry name" value="Periplasmic binding protein-like II"/>
    <property type="match status" value="1"/>
</dbReference>
<comment type="caution">
    <text evidence="14">The sequence shown here is derived from an EMBL/GenBank/DDBJ whole genome shotgun (WGS) entry which is preliminary data.</text>
</comment>
<feature type="transmembrane region" description="Helical" evidence="11">
    <location>
        <begin position="129"/>
        <end position="149"/>
    </location>
</feature>
<keyword evidence="5" id="KW-0406">Ion transport</keyword>
<keyword evidence="3 11" id="KW-0812">Transmembrane</keyword>
<evidence type="ECO:0000256" key="8">
    <source>
        <dbReference type="ARBA" id="ARBA00023180"/>
    </source>
</evidence>
<evidence type="ECO:0000313" key="15">
    <source>
        <dbReference type="Proteomes" id="UP000549394"/>
    </source>
</evidence>
<dbReference type="GO" id="GO:0016020">
    <property type="term" value="C:membrane"/>
    <property type="evidence" value="ECO:0007669"/>
    <property type="project" value="UniProtKB-SubCell"/>
</dbReference>
<name>A0A7I8WA80_9ANNE</name>
<protein>
    <submittedName>
        <fullName evidence="14">DgyrCDS13270</fullName>
    </submittedName>
</protein>
<feature type="domain" description="Ionotropic glutamate receptor L-glutamate and glycine-binding" evidence="13">
    <location>
        <begin position="5"/>
        <end position="70"/>
    </location>
</feature>
<comment type="subcellular location">
    <subcellularLocation>
        <location evidence="1">Membrane</location>
        <topology evidence="1">Multi-pass membrane protein</topology>
    </subcellularLocation>
</comment>
<dbReference type="GO" id="GO:0015276">
    <property type="term" value="F:ligand-gated monoatomic ion channel activity"/>
    <property type="evidence" value="ECO:0007669"/>
    <property type="project" value="InterPro"/>
</dbReference>
<evidence type="ECO:0000256" key="5">
    <source>
        <dbReference type="ARBA" id="ARBA00023065"/>
    </source>
</evidence>
<dbReference type="Gene3D" id="3.40.190.10">
    <property type="entry name" value="Periplasmic binding protein-like II"/>
    <property type="match status" value="3"/>
</dbReference>
<accession>A0A7I8WA80</accession>
<dbReference type="SMART" id="SM00079">
    <property type="entry name" value="PBPe"/>
    <property type="match status" value="1"/>
</dbReference>